<comment type="caution">
    <text evidence="1">The sequence shown here is derived from an EMBL/GenBank/DDBJ whole genome shotgun (WGS) entry which is preliminary data.</text>
</comment>
<dbReference type="EMBL" id="BART01033893">
    <property type="protein sequence ID" value="GAH12231.1"/>
    <property type="molecule type" value="Genomic_DNA"/>
</dbReference>
<dbReference type="AlphaFoldDB" id="X1CUP8"/>
<organism evidence="1">
    <name type="scientific">marine sediment metagenome</name>
    <dbReference type="NCBI Taxonomy" id="412755"/>
    <lineage>
        <taxon>unclassified sequences</taxon>
        <taxon>metagenomes</taxon>
        <taxon>ecological metagenomes</taxon>
    </lineage>
</organism>
<sequence length="53" mass="6128">MENNNNRIFIMCQNCHHKGITYRGRVPKACPDCGHTSEDEEKTVTAYILDFIL</sequence>
<gene>
    <name evidence="1" type="ORF">S01H4_58087</name>
</gene>
<proteinExistence type="predicted"/>
<accession>X1CUP8</accession>
<name>X1CUP8_9ZZZZ</name>
<reference evidence="1" key="1">
    <citation type="journal article" date="2014" name="Front. Microbiol.">
        <title>High frequency of phylogenetically diverse reductive dehalogenase-homologous genes in deep subseafloor sedimentary metagenomes.</title>
        <authorList>
            <person name="Kawai M."/>
            <person name="Futagami T."/>
            <person name="Toyoda A."/>
            <person name="Takaki Y."/>
            <person name="Nishi S."/>
            <person name="Hori S."/>
            <person name="Arai W."/>
            <person name="Tsubouchi T."/>
            <person name="Morono Y."/>
            <person name="Uchiyama I."/>
            <person name="Ito T."/>
            <person name="Fujiyama A."/>
            <person name="Inagaki F."/>
            <person name="Takami H."/>
        </authorList>
    </citation>
    <scope>NUCLEOTIDE SEQUENCE</scope>
    <source>
        <strain evidence="1">Expedition CK06-06</strain>
    </source>
</reference>
<protein>
    <submittedName>
        <fullName evidence="1">Uncharacterized protein</fullName>
    </submittedName>
</protein>
<feature type="non-terminal residue" evidence="1">
    <location>
        <position position="53"/>
    </location>
</feature>
<evidence type="ECO:0000313" key="1">
    <source>
        <dbReference type="EMBL" id="GAH12231.1"/>
    </source>
</evidence>